<dbReference type="Proteomes" id="UP000247454">
    <property type="component" value="Unassembled WGS sequence"/>
</dbReference>
<comment type="similarity">
    <text evidence="1">Belongs to the short-chain dehydrogenases/reductases (SDR) family.</text>
</comment>
<dbReference type="InterPro" id="IPR002347">
    <property type="entry name" value="SDR_fam"/>
</dbReference>
<dbReference type="Gene3D" id="3.40.50.720">
    <property type="entry name" value="NAD(P)-binding Rossmann-like Domain"/>
    <property type="match status" value="1"/>
</dbReference>
<dbReference type="EMBL" id="QJTF01000012">
    <property type="protein sequence ID" value="PYE87547.1"/>
    <property type="molecule type" value="Genomic_DNA"/>
</dbReference>
<keyword evidence="3" id="KW-1185">Reference proteome</keyword>
<dbReference type="CDD" id="cd05233">
    <property type="entry name" value="SDR_c"/>
    <property type="match status" value="1"/>
</dbReference>
<evidence type="ECO:0000313" key="2">
    <source>
        <dbReference type="EMBL" id="PYE87547.1"/>
    </source>
</evidence>
<dbReference type="InterPro" id="IPR050259">
    <property type="entry name" value="SDR"/>
</dbReference>
<dbReference type="Pfam" id="PF13561">
    <property type="entry name" value="adh_short_C2"/>
    <property type="match status" value="1"/>
</dbReference>
<sequence>MLTDLSGARALITGSTTGIGFSIAEQMLATGAQVIINGRSSERLDAALERLNSRGQVSGIVADAGTAEGCAAIAEAAPHVDILINNVGIFAPRPVFEIPDEEWERFFAVNVMSGVRLTRSYMPGMIERGWGRVIFISSESAVQVPSEMVHYGMTKLAQLAVARGFAEAGAETGVTVNSVLPGPTSSEGVQHFVRELVEHRDRPGDEVGREFMRQFRPTSLIGRLASTEEVANAVVFLASRQASAITGTALRVDGGLIRHVI</sequence>
<dbReference type="AlphaFoldDB" id="A0A318T1F0"/>
<evidence type="ECO:0000313" key="3">
    <source>
        <dbReference type="Proteomes" id="UP000247454"/>
    </source>
</evidence>
<gene>
    <name evidence="2" type="ORF">C7477_11248</name>
</gene>
<proteinExistence type="inferred from homology"/>
<evidence type="ECO:0000256" key="1">
    <source>
        <dbReference type="ARBA" id="ARBA00006484"/>
    </source>
</evidence>
<dbReference type="SUPFAM" id="SSF51735">
    <property type="entry name" value="NAD(P)-binding Rossmann-fold domains"/>
    <property type="match status" value="1"/>
</dbReference>
<dbReference type="PRINTS" id="PR00081">
    <property type="entry name" value="GDHRDH"/>
</dbReference>
<dbReference type="PANTHER" id="PTHR42879">
    <property type="entry name" value="3-OXOACYL-(ACYL-CARRIER-PROTEIN) REDUCTASE"/>
    <property type="match status" value="1"/>
</dbReference>
<comment type="caution">
    <text evidence="2">The sequence shown here is derived from an EMBL/GenBank/DDBJ whole genome shotgun (WGS) entry which is preliminary data.</text>
</comment>
<dbReference type="FunFam" id="3.40.50.720:FF:000084">
    <property type="entry name" value="Short-chain dehydrogenase reductase"/>
    <property type="match status" value="1"/>
</dbReference>
<name>A0A318T1F0_9HYPH</name>
<reference evidence="2 3" key="1">
    <citation type="submission" date="2018-06" db="EMBL/GenBank/DDBJ databases">
        <title>Genomic Encyclopedia of Type Strains, Phase III (KMG-III): the genomes of soil and plant-associated and newly described type strains.</title>
        <authorList>
            <person name="Whitman W."/>
        </authorList>
    </citation>
    <scope>NUCLEOTIDE SEQUENCE [LARGE SCALE GENOMIC DNA]</scope>
    <source>
        <strain evidence="2 3">ORS 1419</strain>
    </source>
</reference>
<protein>
    <submittedName>
        <fullName evidence="2">NAD(P)-dependent dehydrogenase (Short-subunit alcohol dehydrogenase family)</fullName>
    </submittedName>
</protein>
<dbReference type="RefSeq" id="WP_110752121.1">
    <property type="nucleotide sequence ID" value="NZ_QJTF01000012.1"/>
</dbReference>
<dbReference type="OrthoDB" id="9793325at2"/>
<dbReference type="InterPro" id="IPR036291">
    <property type="entry name" value="NAD(P)-bd_dom_sf"/>
</dbReference>
<accession>A0A318T1F0</accession>
<organism evidence="2 3">
    <name type="scientific">Phyllobacterium leguminum</name>
    <dbReference type="NCBI Taxonomy" id="314237"/>
    <lineage>
        <taxon>Bacteria</taxon>
        <taxon>Pseudomonadati</taxon>
        <taxon>Pseudomonadota</taxon>
        <taxon>Alphaproteobacteria</taxon>
        <taxon>Hyphomicrobiales</taxon>
        <taxon>Phyllobacteriaceae</taxon>
        <taxon>Phyllobacterium</taxon>
    </lineage>
</organism>